<feature type="transmembrane region" description="Helical" evidence="1">
    <location>
        <begin position="78"/>
        <end position="98"/>
    </location>
</feature>
<accession>A0A5B9RJX3</accession>
<keyword evidence="1" id="KW-1133">Transmembrane helix</keyword>
<reference evidence="2" key="1">
    <citation type="journal article" date="2019" name="Genome Biol. Evol.">
        <title>Evidence of extensive intraspecific noncoding reshuffling in a 169-kb mitochondrial genome of a basidiomycetous fungus.</title>
        <authorList>
            <person name="Lee H.H."/>
            <person name="Ke H.M."/>
            <person name="Lin C.I."/>
            <person name="Lee T.J."/>
            <person name="Chung C.L."/>
            <person name="Tsai I.J."/>
        </authorList>
    </citation>
    <scope>NUCLEOTIDE SEQUENCE</scope>
    <source>
        <strain evidence="2">BCRC 35384</strain>
    </source>
</reference>
<dbReference type="EMBL" id="MK623257">
    <property type="protein sequence ID" value="QEG57007.1"/>
    <property type="molecule type" value="Genomic_DNA"/>
</dbReference>
<keyword evidence="1" id="KW-0812">Transmembrane</keyword>
<dbReference type="AlphaFoldDB" id="A0A5B9RJX3"/>
<sequence>MNYYIVQNINILIFEQRVLIYIRLISFTFTFNVRNRTWRCGTCSGVSTWRWGTCCGVLRKPRSWYFKSTRCFRAWIRINKIICTCWWWCLFYSCIWFNVRIISSSRYSTILIKQLFTIHSASVLFHLIKLDSMISTSRTWVFWIWRFRSSAEQSFYKFTNFSWNCPNISPNIFSYVCKFVRIVIRIINKTCS</sequence>
<keyword evidence="2" id="KW-0496">Mitochondrion</keyword>
<evidence type="ECO:0000256" key="1">
    <source>
        <dbReference type="SAM" id="Phobius"/>
    </source>
</evidence>
<gene>
    <name evidence="2" type="ORF">PPIT_000112</name>
</gene>
<protein>
    <submittedName>
        <fullName evidence="2">Uncharacterized protein</fullName>
    </submittedName>
</protein>
<organism evidence="2">
    <name type="scientific">Porodaedalea pini</name>
    <dbReference type="NCBI Taxonomy" id="108901"/>
    <lineage>
        <taxon>Eukaryota</taxon>
        <taxon>Fungi</taxon>
        <taxon>Dikarya</taxon>
        <taxon>Basidiomycota</taxon>
        <taxon>Agaricomycotina</taxon>
        <taxon>Agaricomycetes</taxon>
        <taxon>Hymenochaetales</taxon>
        <taxon>Hymenochaetaceae</taxon>
        <taxon>Porodaedalea</taxon>
    </lineage>
</organism>
<proteinExistence type="predicted"/>
<geneLocation type="mitochondrion" evidence="2"/>
<name>A0A5B9RJX3_9AGAM</name>
<reference evidence="2" key="2">
    <citation type="submission" date="2019-03" db="EMBL/GenBank/DDBJ databases">
        <authorList>
            <person name="Lee H.-H."/>
            <person name="Tsai I.J."/>
        </authorList>
    </citation>
    <scope>NUCLEOTIDE SEQUENCE</scope>
    <source>
        <strain evidence="2">BCRC 35384</strain>
    </source>
</reference>
<evidence type="ECO:0000313" key="2">
    <source>
        <dbReference type="EMBL" id="QEG57007.1"/>
    </source>
</evidence>
<keyword evidence="1" id="KW-0472">Membrane</keyword>